<dbReference type="Proteomes" id="UP001159405">
    <property type="component" value="Unassembled WGS sequence"/>
</dbReference>
<proteinExistence type="predicted"/>
<dbReference type="PANTHER" id="PTHR35450:SF2">
    <property type="entry name" value="REVERSE TRANSCRIPTASE DOMAIN-CONTAINING PROTEIN"/>
    <property type="match status" value="1"/>
</dbReference>
<reference evidence="1 2" key="1">
    <citation type="submission" date="2022-05" db="EMBL/GenBank/DDBJ databases">
        <authorList>
            <consortium name="Genoscope - CEA"/>
            <person name="William W."/>
        </authorList>
    </citation>
    <scope>NUCLEOTIDE SEQUENCE [LARGE SCALE GENOMIC DNA]</scope>
</reference>
<evidence type="ECO:0000313" key="1">
    <source>
        <dbReference type="EMBL" id="CAH3173653.1"/>
    </source>
</evidence>
<dbReference type="PANTHER" id="PTHR35450">
    <property type="entry name" value="REVERSE TRANSCRIPTASE DOMAIN-CONTAINING PROTEIN"/>
    <property type="match status" value="1"/>
</dbReference>
<gene>
    <name evidence="1" type="ORF">PLOB_00014248</name>
</gene>
<dbReference type="EMBL" id="CALNXK010000183">
    <property type="protein sequence ID" value="CAH3173653.1"/>
    <property type="molecule type" value="Genomic_DNA"/>
</dbReference>
<name>A0ABN8R757_9CNID</name>
<comment type="caution">
    <text evidence="1">The sequence shown here is derived from an EMBL/GenBank/DDBJ whole genome shotgun (WGS) entry which is preliminary data.</text>
</comment>
<evidence type="ECO:0008006" key="3">
    <source>
        <dbReference type="Google" id="ProtNLM"/>
    </source>
</evidence>
<keyword evidence="2" id="KW-1185">Reference proteome</keyword>
<evidence type="ECO:0000313" key="2">
    <source>
        <dbReference type="Proteomes" id="UP001159405"/>
    </source>
</evidence>
<sequence length="223" mass="26038">MAKISWPQGRNRWLYHRSPRSKPPTRWYQQNILKKPDVDPKCRLCGRFEETIDHLVSGCPELAKTDYIHRHNKAAAHMHWKVCKECGIKVKERWYEHEPKRTRLWGMPIHTDRTIAANRPDTELKNKRDKTCLLIDMTIPLDTNTSVKTTEKLTKYKDLEIEVERMWGLRTTTVPVVIGALGTVKKDMENHTNKIPGNINIHGPQKITLLSTAHLLRRVLSIK</sequence>
<organism evidence="1 2">
    <name type="scientific">Porites lobata</name>
    <dbReference type="NCBI Taxonomy" id="104759"/>
    <lineage>
        <taxon>Eukaryota</taxon>
        <taxon>Metazoa</taxon>
        <taxon>Cnidaria</taxon>
        <taxon>Anthozoa</taxon>
        <taxon>Hexacorallia</taxon>
        <taxon>Scleractinia</taxon>
        <taxon>Fungiina</taxon>
        <taxon>Poritidae</taxon>
        <taxon>Porites</taxon>
    </lineage>
</organism>
<accession>A0ABN8R757</accession>
<protein>
    <recommendedName>
        <fullName evidence="3">Reverse transcriptase zinc-binding domain-containing protein</fullName>
    </recommendedName>
</protein>